<accession>A0A1J1I8X9</accession>
<gene>
    <name evidence="1" type="ORF">CLUMA_CG010242</name>
</gene>
<organism evidence="1 2">
    <name type="scientific">Clunio marinus</name>
    <dbReference type="NCBI Taxonomy" id="568069"/>
    <lineage>
        <taxon>Eukaryota</taxon>
        <taxon>Metazoa</taxon>
        <taxon>Ecdysozoa</taxon>
        <taxon>Arthropoda</taxon>
        <taxon>Hexapoda</taxon>
        <taxon>Insecta</taxon>
        <taxon>Pterygota</taxon>
        <taxon>Neoptera</taxon>
        <taxon>Endopterygota</taxon>
        <taxon>Diptera</taxon>
        <taxon>Nematocera</taxon>
        <taxon>Chironomoidea</taxon>
        <taxon>Chironomidae</taxon>
        <taxon>Clunio</taxon>
    </lineage>
</organism>
<proteinExistence type="predicted"/>
<sequence>MSMKYVACVFHVCSHILPPLTNSFHCCRALNSHFCKNVLLTSVQMNAEVFTNVRVVLWERNKRRMSKLWCVVVDI</sequence>
<reference evidence="1 2" key="1">
    <citation type="submission" date="2015-04" db="EMBL/GenBank/DDBJ databases">
        <authorList>
            <person name="Syromyatnikov M.Y."/>
            <person name="Popov V.N."/>
        </authorList>
    </citation>
    <scope>NUCLEOTIDE SEQUENCE [LARGE SCALE GENOMIC DNA]</scope>
</reference>
<dbReference type="EMBL" id="CVRI01000044">
    <property type="protein sequence ID" value="CRK96743.1"/>
    <property type="molecule type" value="Genomic_DNA"/>
</dbReference>
<dbReference type="Proteomes" id="UP000183832">
    <property type="component" value="Unassembled WGS sequence"/>
</dbReference>
<keyword evidence="2" id="KW-1185">Reference proteome</keyword>
<protein>
    <submittedName>
        <fullName evidence="1">CLUMA_CG010242, isoform A</fullName>
    </submittedName>
</protein>
<name>A0A1J1I8X9_9DIPT</name>
<evidence type="ECO:0000313" key="1">
    <source>
        <dbReference type="EMBL" id="CRK96743.1"/>
    </source>
</evidence>
<evidence type="ECO:0000313" key="2">
    <source>
        <dbReference type="Proteomes" id="UP000183832"/>
    </source>
</evidence>
<dbReference type="AlphaFoldDB" id="A0A1J1I8X9"/>